<feature type="region of interest" description="Disordered" evidence="10">
    <location>
        <begin position="396"/>
        <end position="418"/>
    </location>
</feature>
<sequence length="488" mass="52431">MLRPLLTGLNGRARLGLGIGLLVIAAALTWAALTLLRPEQQTLFSGLTPQDASAMSAELERMKVPYRVGEDGASLIVDKGIVHQTRLKLMSKELPLHGAVGFELFNNNDFGMTEFAQKVNYQRALQGEITRTILSLTEIASARVHIAFADEGLFKRHQQQAKASVTVGLKRHRALKPAQVLGIQRLVSAAVTGIRPTDVTVLDQQGVALTPDPLQEETGTAGTRIEFQQEVERHLNQKVSDLLAQAYGQGRYVSSVNVTLDMNQVRVTSEDVVGANAKGEPPAGIVVRERESLKDASLGVAGKDGAVTPPGSSVRDIEYQVGRRVEQVVRRPGGITRLQVLAVIKQGLQPAQLEQLRSLVGAAVGASPERGDSVIVQSLDMLGASAPLSEDLTATPLETEHPAPTGAPTTPPASDREPLPMVPSLIALASLLTLGLLGGLVFQLRAQARSRHAPAALSTIEREQALLTIRRWMDEPRPSTDRHVEVSP</sequence>
<dbReference type="GO" id="GO:0003774">
    <property type="term" value="F:cytoskeletal motor activity"/>
    <property type="evidence" value="ECO:0007669"/>
    <property type="project" value="InterPro"/>
</dbReference>
<evidence type="ECO:0000313" key="14">
    <source>
        <dbReference type="EMBL" id="TDP61399.1"/>
    </source>
</evidence>
<dbReference type="EMBL" id="SNXS01000013">
    <property type="protein sequence ID" value="TDP61399.1"/>
    <property type="molecule type" value="Genomic_DNA"/>
</dbReference>
<name>A0A4R6QH44_9BURK</name>
<dbReference type="GO" id="GO:0071973">
    <property type="term" value="P:bacterial-type flagellum-dependent cell motility"/>
    <property type="evidence" value="ECO:0007669"/>
    <property type="project" value="InterPro"/>
</dbReference>
<evidence type="ECO:0000256" key="4">
    <source>
        <dbReference type="ARBA" id="ARBA00022475"/>
    </source>
</evidence>
<dbReference type="NCBIfam" id="TIGR00206">
    <property type="entry name" value="fliF"/>
    <property type="match status" value="1"/>
</dbReference>
<evidence type="ECO:0000256" key="6">
    <source>
        <dbReference type="ARBA" id="ARBA00022989"/>
    </source>
</evidence>
<reference evidence="14 15" key="1">
    <citation type="submission" date="2019-03" db="EMBL/GenBank/DDBJ databases">
        <title>Genomic Encyclopedia of Type Strains, Phase IV (KMG-IV): sequencing the most valuable type-strain genomes for metagenomic binning, comparative biology and taxonomic classification.</title>
        <authorList>
            <person name="Goeker M."/>
        </authorList>
    </citation>
    <scope>NUCLEOTIDE SEQUENCE [LARGE SCALE GENOMIC DNA]</scope>
    <source>
        <strain evidence="14 15">DSM 16998</strain>
    </source>
</reference>
<dbReference type="PANTHER" id="PTHR30046:SF0">
    <property type="entry name" value="FLAGELLAR M-RING PROTEIN"/>
    <property type="match status" value="1"/>
</dbReference>
<keyword evidence="8 9" id="KW-0975">Bacterial flagellum</keyword>
<evidence type="ECO:0000256" key="3">
    <source>
        <dbReference type="ARBA" id="ARBA00007971"/>
    </source>
</evidence>
<comment type="caution">
    <text evidence="14">The sequence shown here is derived from an EMBL/GenBank/DDBJ whole genome shotgun (WGS) entry which is preliminary data.</text>
</comment>
<dbReference type="Pfam" id="PF01514">
    <property type="entry name" value="YscJ_FliF"/>
    <property type="match status" value="1"/>
</dbReference>
<dbReference type="InterPro" id="IPR006182">
    <property type="entry name" value="FliF_N_dom"/>
</dbReference>
<protein>
    <recommendedName>
        <fullName evidence="9">Flagellar M-ring protein</fullName>
    </recommendedName>
</protein>
<dbReference type="PANTHER" id="PTHR30046">
    <property type="entry name" value="FLAGELLAR M-RING PROTEIN"/>
    <property type="match status" value="1"/>
</dbReference>
<evidence type="ECO:0000256" key="10">
    <source>
        <dbReference type="SAM" id="MobiDB-lite"/>
    </source>
</evidence>
<dbReference type="Proteomes" id="UP000295361">
    <property type="component" value="Unassembled WGS sequence"/>
</dbReference>
<evidence type="ECO:0000259" key="12">
    <source>
        <dbReference type="Pfam" id="PF01514"/>
    </source>
</evidence>
<accession>A0A4R6QH44</accession>
<dbReference type="InterPro" id="IPR045851">
    <property type="entry name" value="AMP-bd_C_sf"/>
</dbReference>
<dbReference type="Pfam" id="PF08345">
    <property type="entry name" value="YscJ_FliF_C"/>
    <property type="match status" value="1"/>
</dbReference>
<dbReference type="Gene3D" id="3.30.300.30">
    <property type="match status" value="1"/>
</dbReference>
<comment type="similarity">
    <text evidence="3 9">Belongs to the FliF family.</text>
</comment>
<dbReference type="InterPro" id="IPR013556">
    <property type="entry name" value="Flag_M-ring_C"/>
</dbReference>
<gene>
    <name evidence="14" type="ORF">DES47_11382</name>
</gene>
<keyword evidence="14" id="KW-0282">Flagellum</keyword>
<evidence type="ECO:0000256" key="9">
    <source>
        <dbReference type="PIRNR" id="PIRNR004862"/>
    </source>
</evidence>
<comment type="function">
    <text evidence="9">The M ring may be actively involved in energy transduction.</text>
</comment>
<proteinExistence type="inferred from homology"/>
<dbReference type="GO" id="GO:0005886">
    <property type="term" value="C:plasma membrane"/>
    <property type="evidence" value="ECO:0007669"/>
    <property type="project" value="UniProtKB-SubCell"/>
</dbReference>
<organism evidence="14 15">
    <name type="scientific">Roseateles toxinivorans</name>
    <dbReference type="NCBI Taxonomy" id="270368"/>
    <lineage>
        <taxon>Bacteria</taxon>
        <taxon>Pseudomonadati</taxon>
        <taxon>Pseudomonadota</taxon>
        <taxon>Betaproteobacteria</taxon>
        <taxon>Burkholderiales</taxon>
        <taxon>Sphaerotilaceae</taxon>
        <taxon>Roseateles</taxon>
    </lineage>
</organism>
<evidence type="ECO:0000256" key="8">
    <source>
        <dbReference type="ARBA" id="ARBA00023143"/>
    </source>
</evidence>
<dbReference type="AlphaFoldDB" id="A0A4R6QH44"/>
<feature type="domain" description="Flagellar M-ring C-terminal" evidence="13">
    <location>
        <begin position="243"/>
        <end position="379"/>
    </location>
</feature>
<evidence type="ECO:0000256" key="5">
    <source>
        <dbReference type="ARBA" id="ARBA00022692"/>
    </source>
</evidence>
<keyword evidence="6 11" id="KW-1133">Transmembrane helix</keyword>
<dbReference type="InParanoid" id="A0A4R6QH44"/>
<keyword evidence="4" id="KW-1003">Cell membrane</keyword>
<keyword evidence="7 11" id="KW-0472">Membrane</keyword>
<keyword evidence="15" id="KW-1185">Reference proteome</keyword>
<evidence type="ECO:0000256" key="2">
    <source>
        <dbReference type="ARBA" id="ARBA00004651"/>
    </source>
</evidence>
<evidence type="ECO:0000259" key="13">
    <source>
        <dbReference type="Pfam" id="PF08345"/>
    </source>
</evidence>
<evidence type="ECO:0000313" key="15">
    <source>
        <dbReference type="Proteomes" id="UP000295361"/>
    </source>
</evidence>
<dbReference type="RefSeq" id="WP_243748471.1">
    <property type="nucleotide sequence ID" value="NZ_SNXS01000013.1"/>
</dbReference>
<keyword evidence="5 11" id="KW-0812">Transmembrane</keyword>
<dbReference type="InterPro" id="IPR000067">
    <property type="entry name" value="FlgMring_FliF"/>
</dbReference>
<evidence type="ECO:0000256" key="1">
    <source>
        <dbReference type="ARBA" id="ARBA00004117"/>
    </source>
</evidence>
<dbReference type="GO" id="GO:0009431">
    <property type="term" value="C:bacterial-type flagellum basal body, MS ring"/>
    <property type="evidence" value="ECO:0007669"/>
    <property type="project" value="InterPro"/>
</dbReference>
<dbReference type="InterPro" id="IPR043427">
    <property type="entry name" value="YscJ/FliF"/>
</dbReference>
<feature type="domain" description="Flagellar M-ring N-terminal" evidence="12">
    <location>
        <begin position="37"/>
        <end position="210"/>
    </location>
</feature>
<evidence type="ECO:0000256" key="11">
    <source>
        <dbReference type="SAM" id="Phobius"/>
    </source>
</evidence>
<feature type="transmembrane region" description="Helical" evidence="11">
    <location>
        <begin position="421"/>
        <end position="442"/>
    </location>
</feature>
<keyword evidence="14" id="KW-0966">Cell projection</keyword>
<evidence type="ECO:0000256" key="7">
    <source>
        <dbReference type="ARBA" id="ARBA00023136"/>
    </source>
</evidence>
<comment type="subcellular location">
    <subcellularLocation>
        <location evidence="1 9">Bacterial flagellum basal body</location>
    </subcellularLocation>
    <subcellularLocation>
        <location evidence="2">Cell membrane</location>
        <topology evidence="2">Multi-pass membrane protein</topology>
    </subcellularLocation>
</comment>
<dbReference type="PIRSF" id="PIRSF004862">
    <property type="entry name" value="FliF"/>
    <property type="match status" value="1"/>
</dbReference>
<keyword evidence="14" id="KW-0969">Cilium</keyword>
<dbReference type="PRINTS" id="PR01009">
    <property type="entry name" value="FLGMRINGFLIF"/>
</dbReference>